<accession>A0A2T1HVI8</accession>
<evidence type="ECO:0000313" key="4">
    <source>
        <dbReference type="Proteomes" id="UP000239772"/>
    </source>
</evidence>
<evidence type="ECO:0000313" key="3">
    <source>
        <dbReference type="EMBL" id="PSC05610.1"/>
    </source>
</evidence>
<keyword evidence="3" id="KW-0238">DNA-binding</keyword>
<feature type="domain" description="CSD" evidence="2">
    <location>
        <begin position="117"/>
        <end position="181"/>
    </location>
</feature>
<reference evidence="4" key="1">
    <citation type="submission" date="2018-03" db="EMBL/GenBank/DDBJ databases">
        <authorList>
            <person name="Sun L."/>
            <person name="Liu H."/>
            <person name="Chen W."/>
            <person name="Huang K."/>
            <person name="Liu W."/>
            <person name="Gao X."/>
        </authorList>
    </citation>
    <scope>NUCLEOTIDE SEQUENCE [LARGE SCALE GENOMIC DNA]</scope>
    <source>
        <strain evidence="4">SH9</strain>
    </source>
</reference>
<dbReference type="GO" id="GO:0003677">
    <property type="term" value="F:DNA binding"/>
    <property type="evidence" value="ECO:0007669"/>
    <property type="project" value="UniProtKB-KW"/>
</dbReference>
<dbReference type="Pfam" id="PF00313">
    <property type="entry name" value="CSD"/>
    <property type="match status" value="1"/>
</dbReference>
<comment type="caution">
    <text evidence="3">The sequence shown here is derived from an EMBL/GenBank/DDBJ whole genome shotgun (WGS) entry which is preliminary data.</text>
</comment>
<evidence type="ECO:0000256" key="1">
    <source>
        <dbReference type="SAM" id="MobiDB-lite"/>
    </source>
</evidence>
<dbReference type="AlphaFoldDB" id="A0A2T1HVI8"/>
<dbReference type="Proteomes" id="UP000239772">
    <property type="component" value="Unassembled WGS sequence"/>
</dbReference>
<organism evidence="3 4">
    <name type="scientific">Alsobacter soli</name>
    <dbReference type="NCBI Taxonomy" id="2109933"/>
    <lineage>
        <taxon>Bacteria</taxon>
        <taxon>Pseudomonadati</taxon>
        <taxon>Pseudomonadota</taxon>
        <taxon>Alphaproteobacteria</taxon>
        <taxon>Hyphomicrobiales</taxon>
        <taxon>Alsobacteraceae</taxon>
        <taxon>Alsobacter</taxon>
    </lineage>
</organism>
<dbReference type="Gene3D" id="2.40.50.140">
    <property type="entry name" value="Nucleic acid-binding proteins"/>
    <property type="match status" value="1"/>
</dbReference>
<dbReference type="SUPFAM" id="SSF69754">
    <property type="entry name" value="Ribosome binding protein Y (YfiA homologue)"/>
    <property type="match status" value="1"/>
</dbReference>
<dbReference type="Gene3D" id="3.30.160.100">
    <property type="entry name" value="Ribosome hibernation promotion factor-like"/>
    <property type="match status" value="1"/>
</dbReference>
<name>A0A2T1HVI8_9HYPH</name>
<evidence type="ECO:0000259" key="2">
    <source>
        <dbReference type="PROSITE" id="PS51857"/>
    </source>
</evidence>
<dbReference type="EMBL" id="PVZS01000007">
    <property type="protein sequence ID" value="PSC05610.1"/>
    <property type="molecule type" value="Genomic_DNA"/>
</dbReference>
<dbReference type="OrthoDB" id="9782252at2"/>
<proteinExistence type="predicted"/>
<gene>
    <name evidence="3" type="ORF">SLNSH_08520</name>
</gene>
<dbReference type="Pfam" id="PF02482">
    <property type="entry name" value="Ribosomal_S30AE"/>
    <property type="match status" value="1"/>
</dbReference>
<dbReference type="InterPro" id="IPR012340">
    <property type="entry name" value="NA-bd_OB-fold"/>
</dbReference>
<dbReference type="InterPro" id="IPR002059">
    <property type="entry name" value="CSP_DNA-bd"/>
</dbReference>
<keyword evidence="4" id="KW-1185">Reference proteome</keyword>
<dbReference type="RefSeq" id="WP_106336245.1">
    <property type="nucleotide sequence ID" value="NZ_PVZS01000007.1"/>
</dbReference>
<dbReference type="InterPro" id="IPR036567">
    <property type="entry name" value="RHF-like"/>
</dbReference>
<dbReference type="InterPro" id="IPR003489">
    <property type="entry name" value="RHF/RaiA"/>
</dbReference>
<dbReference type="PROSITE" id="PS51857">
    <property type="entry name" value="CSD_2"/>
    <property type="match status" value="1"/>
</dbReference>
<feature type="region of interest" description="Disordered" evidence="1">
    <location>
        <begin position="168"/>
        <end position="189"/>
    </location>
</feature>
<dbReference type="SUPFAM" id="SSF50249">
    <property type="entry name" value="Nucleic acid-binding proteins"/>
    <property type="match status" value="1"/>
</dbReference>
<sequence length="189" mass="21478">MQTPVEIDFQGMEPVDFVHEEVVEHVQKLEKRYGRITACRVAVKKPSGHHQTGGLYEINIWLSLPEGREVAVVKTPQLDERHSHLIFALGDAFKRAERRLQDHVRKLQRQVKVHEDAPVGTVTQLSPDAEFGFLTTADGREIYFHRNSVLHGQYPRLKVGSRVSFAEEMGDKGPQASTVRPLGRHGMRL</sequence>
<protein>
    <submittedName>
        <fullName evidence="3">DNA-binding protein</fullName>
    </submittedName>
</protein>